<evidence type="ECO:0000313" key="3">
    <source>
        <dbReference type="Proteomes" id="UP000178230"/>
    </source>
</evidence>
<protein>
    <recommendedName>
        <fullName evidence="4">YfhO family protein</fullName>
    </recommendedName>
</protein>
<dbReference type="AlphaFoldDB" id="A0A1F5YHM3"/>
<name>A0A1F5YHM3_9BACT</name>
<gene>
    <name evidence="2" type="ORF">A2Y99_03120</name>
</gene>
<accession>A0A1F5YHM3</accession>
<organism evidence="2 3">
    <name type="scientific">Candidatus Gottesmanbacteria bacterium RBG_13_37_7</name>
    <dbReference type="NCBI Taxonomy" id="1798369"/>
    <lineage>
        <taxon>Bacteria</taxon>
        <taxon>Candidatus Gottesmaniibacteriota</taxon>
    </lineage>
</organism>
<dbReference type="EMBL" id="MFIY01000055">
    <property type="protein sequence ID" value="OGF99371.1"/>
    <property type="molecule type" value="Genomic_DNA"/>
</dbReference>
<sequence>MHPLISVEANPDIPQDMKKIISMTDEVSYMENNQVKNIFSDFPFVFPESTPSGKIVREAVSKQIYTADVEAPAGCESCFVMFKMSFHPNWKVTVDGQEAEKSVVFPFYLAVPITEGFHTVEFSYHPNNLKVWLIVFEIILIIGFLFRKQIVSLLNKRNTV</sequence>
<keyword evidence="1" id="KW-1133">Transmembrane helix</keyword>
<dbReference type="Proteomes" id="UP000178230">
    <property type="component" value="Unassembled WGS sequence"/>
</dbReference>
<keyword evidence="1" id="KW-0472">Membrane</keyword>
<comment type="caution">
    <text evidence="2">The sequence shown here is derived from an EMBL/GenBank/DDBJ whole genome shotgun (WGS) entry which is preliminary data.</text>
</comment>
<evidence type="ECO:0000256" key="1">
    <source>
        <dbReference type="SAM" id="Phobius"/>
    </source>
</evidence>
<keyword evidence="1" id="KW-0812">Transmembrane</keyword>
<feature type="transmembrane region" description="Helical" evidence="1">
    <location>
        <begin position="129"/>
        <end position="146"/>
    </location>
</feature>
<proteinExistence type="predicted"/>
<evidence type="ECO:0000313" key="2">
    <source>
        <dbReference type="EMBL" id="OGF99371.1"/>
    </source>
</evidence>
<dbReference type="InterPro" id="IPR018580">
    <property type="entry name" value="Uncharacterised_YfhO"/>
</dbReference>
<dbReference type="Pfam" id="PF09586">
    <property type="entry name" value="YfhO"/>
    <property type="match status" value="1"/>
</dbReference>
<evidence type="ECO:0008006" key="4">
    <source>
        <dbReference type="Google" id="ProtNLM"/>
    </source>
</evidence>
<reference evidence="2 3" key="1">
    <citation type="journal article" date="2016" name="Nat. Commun.">
        <title>Thousands of microbial genomes shed light on interconnected biogeochemical processes in an aquifer system.</title>
        <authorList>
            <person name="Anantharaman K."/>
            <person name="Brown C.T."/>
            <person name="Hug L.A."/>
            <person name="Sharon I."/>
            <person name="Castelle C.J."/>
            <person name="Probst A.J."/>
            <person name="Thomas B.C."/>
            <person name="Singh A."/>
            <person name="Wilkins M.J."/>
            <person name="Karaoz U."/>
            <person name="Brodie E.L."/>
            <person name="Williams K.H."/>
            <person name="Hubbard S.S."/>
            <person name="Banfield J.F."/>
        </authorList>
    </citation>
    <scope>NUCLEOTIDE SEQUENCE [LARGE SCALE GENOMIC DNA]</scope>
</reference>